<gene>
    <name evidence="1" type="ORF">CUMW_284730</name>
</gene>
<evidence type="ECO:0000313" key="2">
    <source>
        <dbReference type="Proteomes" id="UP000236630"/>
    </source>
</evidence>
<name>A0A2H5N3V1_CITUN</name>
<protein>
    <submittedName>
        <fullName evidence="1">Uncharacterized protein</fullName>
    </submittedName>
</protein>
<accession>A0A2H5N3V1</accession>
<keyword evidence="2" id="KW-1185">Reference proteome</keyword>
<sequence>MPQLAVSHLLHPQVRQFDQVQTKTLAHQKQVCQVKNQSPLWIPQFPRCYQGTATQSDRFVEPKVPLLQQPLAACSGLPHHHDPQSSHSLKSDPDWKNTFPHQICHKLQTMSAPSPLQIPQSAHCCYWSMGCHLLGSVEYKLPLLQPPVDHFDCPHHADPFPRFEQDWPYILQRQKELDIQALNV</sequence>
<organism evidence="1 2">
    <name type="scientific">Citrus unshiu</name>
    <name type="common">Satsuma mandarin</name>
    <name type="synonym">Citrus nobilis var. unshiu</name>
    <dbReference type="NCBI Taxonomy" id="55188"/>
    <lineage>
        <taxon>Eukaryota</taxon>
        <taxon>Viridiplantae</taxon>
        <taxon>Streptophyta</taxon>
        <taxon>Embryophyta</taxon>
        <taxon>Tracheophyta</taxon>
        <taxon>Spermatophyta</taxon>
        <taxon>Magnoliopsida</taxon>
        <taxon>eudicotyledons</taxon>
        <taxon>Gunneridae</taxon>
        <taxon>Pentapetalae</taxon>
        <taxon>rosids</taxon>
        <taxon>malvids</taxon>
        <taxon>Sapindales</taxon>
        <taxon>Rutaceae</taxon>
        <taxon>Aurantioideae</taxon>
        <taxon>Citrus</taxon>
    </lineage>
</organism>
<reference evidence="1 2" key="1">
    <citation type="journal article" date="2017" name="Front. Genet.">
        <title>Draft sequencing of the heterozygous diploid genome of Satsuma (Citrus unshiu Marc.) using a hybrid assembly approach.</title>
        <authorList>
            <person name="Shimizu T."/>
            <person name="Tanizawa Y."/>
            <person name="Mochizuki T."/>
            <person name="Nagasaki H."/>
            <person name="Yoshioka T."/>
            <person name="Toyoda A."/>
            <person name="Fujiyama A."/>
            <person name="Kaminuma E."/>
            <person name="Nakamura Y."/>
        </authorList>
    </citation>
    <scope>NUCLEOTIDE SEQUENCE [LARGE SCALE GENOMIC DNA]</scope>
    <source>
        <strain evidence="2">cv. Miyagawa wase</strain>
    </source>
</reference>
<comment type="caution">
    <text evidence="1">The sequence shown here is derived from an EMBL/GenBank/DDBJ whole genome shotgun (WGS) entry which is preliminary data.</text>
</comment>
<dbReference type="Proteomes" id="UP000236630">
    <property type="component" value="Unassembled WGS sequence"/>
</dbReference>
<dbReference type="AlphaFoldDB" id="A0A2H5N3V1"/>
<evidence type="ECO:0000313" key="1">
    <source>
        <dbReference type="EMBL" id="GAY34919.1"/>
    </source>
</evidence>
<dbReference type="EMBL" id="BDQV01004816">
    <property type="protein sequence ID" value="GAY34919.1"/>
    <property type="molecule type" value="Genomic_DNA"/>
</dbReference>
<proteinExistence type="predicted"/>